<dbReference type="PANTHER" id="PTHR35867">
    <property type="entry name" value="PROTEIN RSEC"/>
    <property type="match status" value="1"/>
</dbReference>
<evidence type="ECO:0000256" key="1">
    <source>
        <dbReference type="SAM" id="Phobius"/>
    </source>
</evidence>
<dbReference type="PANTHER" id="PTHR35867:SF1">
    <property type="entry name" value="PROTEIN RSEC"/>
    <property type="match status" value="1"/>
</dbReference>
<dbReference type="EMBL" id="WSSB01000005">
    <property type="protein sequence ID" value="MXR36798.1"/>
    <property type="molecule type" value="Genomic_DNA"/>
</dbReference>
<protein>
    <submittedName>
        <fullName evidence="2">Fis family transcriptional regulator</fullName>
    </submittedName>
</protein>
<reference evidence="2 3" key="1">
    <citation type="submission" date="2019-12" db="EMBL/GenBank/DDBJ databases">
        <title>Neisseriaceae gen. nov. sp. Genome sequencing and assembly.</title>
        <authorList>
            <person name="Liu Z."/>
            <person name="Li A."/>
        </authorList>
    </citation>
    <scope>NUCLEOTIDE SEQUENCE [LARGE SCALE GENOMIC DNA]</scope>
    <source>
        <strain evidence="2 3">B2N2-7</strain>
    </source>
</reference>
<name>A0A845BNN9_9NEIS</name>
<comment type="caution">
    <text evidence="2">The sequence shown here is derived from an EMBL/GenBank/DDBJ whole genome shotgun (WGS) entry which is preliminary data.</text>
</comment>
<dbReference type="AlphaFoldDB" id="A0A845BNN9"/>
<keyword evidence="1" id="KW-0812">Transmembrane</keyword>
<dbReference type="PIRSF" id="PIRSF004923">
    <property type="entry name" value="RseC"/>
    <property type="match status" value="1"/>
</dbReference>
<evidence type="ECO:0000313" key="2">
    <source>
        <dbReference type="EMBL" id="MXR36798.1"/>
    </source>
</evidence>
<keyword evidence="1" id="KW-0472">Membrane</keyword>
<feature type="transmembrane region" description="Helical" evidence="1">
    <location>
        <begin position="105"/>
        <end position="123"/>
    </location>
</feature>
<feature type="transmembrane region" description="Helical" evidence="1">
    <location>
        <begin position="79"/>
        <end position="99"/>
    </location>
</feature>
<dbReference type="Pfam" id="PF04246">
    <property type="entry name" value="RseC_MucC"/>
    <property type="match status" value="1"/>
</dbReference>
<evidence type="ECO:0000313" key="3">
    <source>
        <dbReference type="Proteomes" id="UP000467214"/>
    </source>
</evidence>
<keyword evidence="1" id="KW-1133">Transmembrane helix</keyword>
<dbReference type="RefSeq" id="WP_160796023.1">
    <property type="nucleotide sequence ID" value="NZ_WSSB01000005.1"/>
</dbReference>
<dbReference type="Proteomes" id="UP000467214">
    <property type="component" value="Unassembled WGS sequence"/>
</dbReference>
<dbReference type="InterPro" id="IPR007359">
    <property type="entry name" value="SigmaE_reg_RseC_MucC"/>
</dbReference>
<dbReference type="InterPro" id="IPR026268">
    <property type="entry name" value="RseC"/>
</dbReference>
<sequence>MIETEARVLRVEPGAAWVEPKPHSPCGQCDAEGGCRSLSIARLFSGRDPVFRVLDSLGVGAGDRVMVAVPEKSLRQSVLLMYVLPLFALFAGALLGALFGEMASALAGLGCLLLSLLLVRNRAQRLSEDGRFQPHIASKLGPDAIVAAPRSCRSKNRPLE</sequence>
<organism evidence="2 3">
    <name type="scientific">Craterilacuibacter sinensis</name>
    <dbReference type="NCBI Taxonomy" id="2686017"/>
    <lineage>
        <taxon>Bacteria</taxon>
        <taxon>Pseudomonadati</taxon>
        <taxon>Pseudomonadota</taxon>
        <taxon>Betaproteobacteria</taxon>
        <taxon>Neisseriales</taxon>
        <taxon>Neisseriaceae</taxon>
        <taxon>Craterilacuibacter</taxon>
    </lineage>
</organism>
<proteinExistence type="predicted"/>
<accession>A0A845BNN9</accession>
<gene>
    <name evidence="2" type="ORF">GQF02_07425</name>
</gene>
<keyword evidence="3" id="KW-1185">Reference proteome</keyword>